<gene>
    <name evidence="4" type="ORF">ACFSRY_14485</name>
</gene>
<proteinExistence type="predicted"/>
<protein>
    <submittedName>
        <fullName evidence="4">T9SS type A sorting domain-containing protein</fullName>
    </submittedName>
</protein>
<feature type="domain" description="Ig-like" evidence="3">
    <location>
        <begin position="356"/>
        <end position="435"/>
    </location>
</feature>
<evidence type="ECO:0000259" key="2">
    <source>
        <dbReference type="Pfam" id="PF18962"/>
    </source>
</evidence>
<accession>A0ABW5IP43</accession>
<comment type="caution">
    <text evidence="4">The sequence shown here is derived from an EMBL/GenBank/DDBJ whole genome shotgun (WGS) entry which is preliminary data.</text>
</comment>
<evidence type="ECO:0000256" key="1">
    <source>
        <dbReference type="SAM" id="MobiDB-lite"/>
    </source>
</evidence>
<dbReference type="InterPro" id="IPR013783">
    <property type="entry name" value="Ig-like_fold"/>
</dbReference>
<dbReference type="NCBIfam" id="TIGR04183">
    <property type="entry name" value="Por_Secre_tail"/>
    <property type="match status" value="1"/>
</dbReference>
<sequence>MEIVILVATTIVVFKYSLLWNTRSLRTDENKKLYTSFSYLSLYRSLYLSKILFHTKNSTFWNYLNFVSQVSKPEKNSSFRVPFLLPGLIAGLILINSNAATAQSYICDGRIYILNSSEAAPNGHIFRHWEYSSTGVANSYTIIAGATNPNYTFTASLNPNNSGFYRALYTNNGGAQGWYYSIQLIVTTTPSAPSAVGASRCGPGAVTLSASGTPSGVTYNWYSTPTGGTSLATTSTYTTPSLSTTTTYYLTTTTGSCESNRTPVTATINTVPTAPIGNGGSTCGPGSVSLTASVGANGTTARWYAASSGGTVLSTGTSFTTPSISTTTTYYVSSFNTTTGCESTRTAVTATVNTVPAAPSATGGSRCGSGTVTLNASGSTGSFNWYSSSTGDTALATNTSSYTTPSISSTTTYYVAAINSSSCESSRTAVTATVNQPSDAPATTGASREGAGSVTLSASGAPSGGSYRWYTVNSGGTAIGGAIQANYTTPSLDQTTTYYVSTVGANGCESARTAVTATITPSPLPIQLAYFTGNTADNKVQLQWVTASEINNDRFEIERSKNGRNFEKIGTVKGNGNSAQMLRYNFTDANGGSGTVYYRLRQVDYNGEFSYSKVISFSLGNLPETGIVEAYPNPFNSELKMIVTVPSTGEVSLEIVNTSGKIVYTDKKYMLEGVNDVYLPLSSLSSGLYVLKLSGTNINSTQKVIKSQYTH</sequence>
<dbReference type="InterPro" id="IPR026444">
    <property type="entry name" value="Secre_tail"/>
</dbReference>
<evidence type="ECO:0000313" key="5">
    <source>
        <dbReference type="Proteomes" id="UP001597544"/>
    </source>
</evidence>
<dbReference type="Proteomes" id="UP001597544">
    <property type="component" value="Unassembled WGS sequence"/>
</dbReference>
<feature type="domain" description="Secretion system C-terminal sorting" evidence="2">
    <location>
        <begin position="631"/>
        <end position="705"/>
    </location>
</feature>
<dbReference type="EMBL" id="JBHULU010000021">
    <property type="protein sequence ID" value="MFD2515079.1"/>
    <property type="molecule type" value="Genomic_DNA"/>
</dbReference>
<keyword evidence="5" id="KW-1185">Reference proteome</keyword>
<dbReference type="Gene3D" id="2.60.40.10">
    <property type="entry name" value="Immunoglobulins"/>
    <property type="match status" value="1"/>
</dbReference>
<evidence type="ECO:0000313" key="4">
    <source>
        <dbReference type="EMBL" id="MFD2515079.1"/>
    </source>
</evidence>
<dbReference type="Pfam" id="PF19081">
    <property type="entry name" value="Ig_7"/>
    <property type="match status" value="4"/>
</dbReference>
<feature type="domain" description="Ig-like" evidence="3">
    <location>
        <begin position="272"/>
        <end position="353"/>
    </location>
</feature>
<feature type="domain" description="Ig-like" evidence="3">
    <location>
        <begin position="441"/>
        <end position="521"/>
    </location>
</feature>
<name>A0ABW5IP43_9BACT</name>
<reference evidence="5" key="1">
    <citation type="journal article" date="2019" name="Int. J. Syst. Evol. Microbiol.">
        <title>The Global Catalogue of Microorganisms (GCM) 10K type strain sequencing project: providing services to taxonomists for standard genome sequencing and annotation.</title>
        <authorList>
            <consortium name="The Broad Institute Genomics Platform"/>
            <consortium name="The Broad Institute Genome Sequencing Center for Infectious Disease"/>
            <person name="Wu L."/>
            <person name="Ma J."/>
        </authorList>
    </citation>
    <scope>NUCLEOTIDE SEQUENCE [LARGE SCALE GENOMIC DNA]</scope>
    <source>
        <strain evidence="5">KCTC 42498</strain>
    </source>
</reference>
<dbReference type="InterPro" id="IPR044023">
    <property type="entry name" value="Ig_7"/>
</dbReference>
<feature type="region of interest" description="Disordered" evidence="1">
    <location>
        <begin position="432"/>
        <end position="461"/>
    </location>
</feature>
<dbReference type="Pfam" id="PF18962">
    <property type="entry name" value="Por_Secre_tail"/>
    <property type="match status" value="1"/>
</dbReference>
<dbReference type="RefSeq" id="WP_377509075.1">
    <property type="nucleotide sequence ID" value="NZ_JBHULU010000021.1"/>
</dbReference>
<organism evidence="4 5">
    <name type="scientific">Pontibacter locisalis</name>
    <dbReference type="NCBI Taxonomy" id="1719035"/>
    <lineage>
        <taxon>Bacteria</taxon>
        <taxon>Pseudomonadati</taxon>
        <taxon>Bacteroidota</taxon>
        <taxon>Cytophagia</taxon>
        <taxon>Cytophagales</taxon>
        <taxon>Hymenobacteraceae</taxon>
        <taxon>Pontibacter</taxon>
    </lineage>
</organism>
<evidence type="ECO:0000259" key="3">
    <source>
        <dbReference type="Pfam" id="PF19081"/>
    </source>
</evidence>
<feature type="domain" description="Ig-like" evidence="3">
    <location>
        <begin position="190"/>
        <end position="269"/>
    </location>
</feature>